<keyword evidence="4 7" id="KW-0378">Hydrolase</keyword>
<evidence type="ECO:0000259" key="11">
    <source>
        <dbReference type="Pfam" id="PF22148"/>
    </source>
</evidence>
<feature type="signal peptide" evidence="8">
    <location>
        <begin position="1"/>
        <end position="31"/>
    </location>
</feature>
<comment type="caution">
    <text evidence="12">The sequence shown here is derived from an EMBL/GenBank/DDBJ whole genome shotgun (WGS) entry which is preliminary data.</text>
</comment>
<dbReference type="Gene3D" id="3.40.50.200">
    <property type="entry name" value="Peptidase S8/S53 domain"/>
    <property type="match status" value="1"/>
</dbReference>
<comment type="similarity">
    <text evidence="1 7">Belongs to the peptidase S8 family.</text>
</comment>
<dbReference type="Proteomes" id="UP000446768">
    <property type="component" value="Unassembled WGS sequence"/>
</dbReference>
<evidence type="ECO:0000256" key="6">
    <source>
        <dbReference type="PIRSR" id="PIRSR615500-1"/>
    </source>
</evidence>
<dbReference type="SUPFAM" id="SSF52743">
    <property type="entry name" value="Subtilisin-like"/>
    <property type="match status" value="1"/>
</dbReference>
<evidence type="ECO:0000256" key="2">
    <source>
        <dbReference type="ARBA" id="ARBA00022512"/>
    </source>
</evidence>
<dbReference type="InterPro" id="IPR022398">
    <property type="entry name" value="Peptidase_S8_His-AS"/>
</dbReference>
<feature type="active site" description="Charge relay system" evidence="6 7">
    <location>
        <position position="455"/>
    </location>
</feature>
<dbReference type="PANTHER" id="PTHR43806:SF11">
    <property type="entry name" value="CEREVISIN-RELATED"/>
    <property type="match status" value="1"/>
</dbReference>
<dbReference type="PANTHER" id="PTHR43806">
    <property type="entry name" value="PEPTIDASE S8"/>
    <property type="match status" value="1"/>
</dbReference>
<dbReference type="Pfam" id="PF00082">
    <property type="entry name" value="Peptidase_S8"/>
    <property type="match status" value="2"/>
</dbReference>
<evidence type="ECO:0000259" key="10">
    <source>
        <dbReference type="Pfam" id="PF02225"/>
    </source>
</evidence>
<dbReference type="PROSITE" id="PS51892">
    <property type="entry name" value="SUBTILASE"/>
    <property type="match status" value="1"/>
</dbReference>
<accession>A0A7X2IU54</accession>
<dbReference type="InterPro" id="IPR000209">
    <property type="entry name" value="Peptidase_S8/S53_dom"/>
</dbReference>
<evidence type="ECO:0000313" key="13">
    <source>
        <dbReference type="Proteomes" id="UP000446768"/>
    </source>
</evidence>
<dbReference type="SUPFAM" id="SSF54897">
    <property type="entry name" value="Protease propeptides/inhibitors"/>
    <property type="match status" value="1"/>
</dbReference>
<dbReference type="PRINTS" id="PR00723">
    <property type="entry name" value="SUBTILISIN"/>
</dbReference>
<evidence type="ECO:0000256" key="8">
    <source>
        <dbReference type="SAM" id="SignalP"/>
    </source>
</evidence>
<feature type="chain" id="PRO_5030781199" evidence="8">
    <location>
        <begin position="32"/>
        <end position="521"/>
    </location>
</feature>
<dbReference type="InterPro" id="IPR003137">
    <property type="entry name" value="PA_domain"/>
</dbReference>
<evidence type="ECO:0000256" key="1">
    <source>
        <dbReference type="ARBA" id="ARBA00011073"/>
    </source>
</evidence>
<dbReference type="InterPro" id="IPR050131">
    <property type="entry name" value="Peptidase_S8_subtilisin-like"/>
</dbReference>
<feature type="domain" description="Peptidase S8/S53" evidence="9">
    <location>
        <begin position="139"/>
        <end position="322"/>
    </location>
</feature>
<dbReference type="InterPro" id="IPR054399">
    <property type="entry name" value="Fervidolysin-like_N_prodom"/>
</dbReference>
<dbReference type="GO" id="GO:0006508">
    <property type="term" value="P:proteolysis"/>
    <property type="evidence" value="ECO:0007669"/>
    <property type="project" value="UniProtKB-KW"/>
</dbReference>
<organism evidence="12 13">
    <name type="scientific">Pseudoduganella rivuli</name>
    <dbReference type="NCBI Taxonomy" id="2666085"/>
    <lineage>
        <taxon>Bacteria</taxon>
        <taxon>Pseudomonadati</taxon>
        <taxon>Pseudomonadota</taxon>
        <taxon>Betaproteobacteria</taxon>
        <taxon>Burkholderiales</taxon>
        <taxon>Oxalobacteraceae</taxon>
        <taxon>Telluria group</taxon>
        <taxon>Pseudoduganella</taxon>
    </lineage>
</organism>
<dbReference type="Gene3D" id="3.30.70.80">
    <property type="entry name" value="Peptidase S8 propeptide/proteinase inhibitor I9"/>
    <property type="match status" value="1"/>
</dbReference>
<dbReference type="InterPro" id="IPR023828">
    <property type="entry name" value="Peptidase_S8_Ser-AS"/>
</dbReference>
<dbReference type="InterPro" id="IPR015500">
    <property type="entry name" value="Peptidase_S8_subtilisin-rel"/>
</dbReference>
<dbReference type="PROSITE" id="PS00138">
    <property type="entry name" value="SUBTILASE_SER"/>
    <property type="match status" value="1"/>
</dbReference>
<gene>
    <name evidence="12" type="ORF">GJ700_30205</name>
</gene>
<keyword evidence="8" id="KW-0732">Signal</keyword>
<feature type="active site" description="Charge relay system" evidence="6 7">
    <location>
        <position position="144"/>
    </location>
</feature>
<keyword evidence="3 7" id="KW-0645">Protease</keyword>
<dbReference type="InterPro" id="IPR036852">
    <property type="entry name" value="Peptidase_S8/S53_dom_sf"/>
</dbReference>
<sequence>MIGISRTSKIALAVKLACAAAALGAAGHAAAAADTTRVIVAFKPGKAADVHAAVKAAKGAVKHEIFGMDAMAIEVPTQALNGLAHNPNVEYVEEDVKRVAFAGTTPSTGTPYILGQLVPWGIKAVQADQLSDASTGNRKVCIIDSGYDRAHEDLSGNIVTGEYDSGTGWWYTDENHHGSHVAGTIAGINNSGVGVVGVNPNRKLNLHIVKVFGADGWAYSSTLATAANKCAAAKANVVSMSLGGASSSRTEQRAFDSLQTAGALSIAAAGNDGNTVVSYPAGYASVMSVAAVDESLNWATFSQYNSKVEIAGPGVNVLSTVPMGAGAEPTLVVGASTYAPGAMDGSPKISATGPLADFGLGDVVNSAMAGKVCLISRGTVDFATKVSNCKASGGVGAVVYNNAAGGFGGTLGTTVTTIPSVTASDTDGAAMKAQLGASATVAVKATNYSFYDGTSMATPHVSAVAALVWSYFPTCTGAQIRTSLTKSAKDLNAAGRDVYTGYGLVQAKAAYDRIKSLGCGK</sequence>
<dbReference type="AlphaFoldDB" id="A0A7X2IU54"/>
<protein>
    <submittedName>
        <fullName evidence="12">S8 family serine peptidase</fullName>
    </submittedName>
</protein>
<name>A0A7X2IU54_9BURK</name>
<feature type="domain" description="Fervidolysin-like N-terminal prodomain" evidence="11">
    <location>
        <begin position="37"/>
        <end position="93"/>
    </location>
</feature>
<evidence type="ECO:0000256" key="7">
    <source>
        <dbReference type="PROSITE-ProRule" id="PRU01240"/>
    </source>
</evidence>
<keyword evidence="2" id="KW-0134">Cell wall</keyword>
<evidence type="ECO:0000256" key="5">
    <source>
        <dbReference type="ARBA" id="ARBA00022825"/>
    </source>
</evidence>
<keyword evidence="13" id="KW-1185">Reference proteome</keyword>
<dbReference type="EMBL" id="WKJJ01000026">
    <property type="protein sequence ID" value="MRV75995.1"/>
    <property type="molecule type" value="Genomic_DNA"/>
</dbReference>
<evidence type="ECO:0000256" key="4">
    <source>
        <dbReference type="ARBA" id="ARBA00022801"/>
    </source>
</evidence>
<feature type="domain" description="Peptidase S8/S53" evidence="9">
    <location>
        <begin position="438"/>
        <end position="503"/>
    </location>
</feature>
<evidence type="ECO:0000256" key="3">
    <source>
        <dbReference type="ARBA" id="ARBA00022670"/>
    </source>
</evidence>
<dbReference type="GO" id="GO:0004252">
    <property type="term" value="F:serine-type endopeptidase activity"/>
    <property type="evidence" value="ECO:0007669"/>
    <property type="project" value="UniProtKB-UniRule"/>
</dbReference>
<dbReference type="PROSITE" id="PS00137">
    <property type="entry name" value="SUBTILASE_HIS"/>
    <property type="match status" value="1"/>
</dbReference>
<dbReference type="Gene3D" id="3.50.30.30">
    <property type="match status" value="1"/>
</dbReference>
<evidence type="ECO:0000259" key="9">
    <source>
        <dbReference type="Pfam" id="PF00082"/>
    </source>
</evidence>
<feature type="active site" description="Charge relay system" evidence="6 7">
    <location>
        <position position="177"/>
    </location>
</feature>
<dbReference type="Pfam" id="PF22148">
    <property type="entry name" value="Fervidolysin_NPro-like"/>
    <property type="match status" value="1"/>
</dbReference>
<keyword evidence="2" id="KW-0964">Secreted</keyword>
<dbReference type="InterPro" id="IPR037045">
    <property type="entry name" value="S8pro/Inhibitor_I9_sf"/>
</dbReference>
<dbReference type="GO" id="GO:0005615">
    <property type="term" value="C:extracellular space"/>
    <property type="evidence" value="ECO:0007669"/>
    <property type="project" value="TreeGrafter"/>
</dbReference>
<proteinExistence type="inferred from homology"/>
<dbReference type="RefSeq" id="WP_154381075.1">
    <property type="nucleotide sequence ID" value="NZ_WKJJ01000026.1"/>
</dbReference>
<reference evidence="12 13" key="1">
    <citation type="submission" date="2019-11" db="EMBL/GenBank/DDBJ databases">
        <title>Novel species isolated from a subtropical stream in China.</title>
        <authorList>
            <person name="Lu H."/>
        </authorList>
    </citation>
    <scope>NUCLEOTIDE SEQUENCE [LARGE SCALE GENOMIC DNA]</scope>
    <source>
        <strain evidence="12 13">FT92W</strain>
    </source>
</reference>
<feature type="domain" description="PA" evidence="10">
    <location>
        <begin position="363"/>
        <end position="430"/>
    </location>
</feature>
<evidence type="ECO:0000313" key="12">
    <source>
        <dbReference type="EMBL" id="MRV75995.1"/>
    </source>
</evidence>
<dbReference type="Pfam" id="PF02225">
    <property type="entry name" value="PA"/>
    <property type="match status" value="1"/>
</dbReference>
<keyword evidence="5 7" id="KW-0720">Serine protease</keyword>